<feature type="compositionally biased region" description="Polar residues" evidence="1">
    <location>
        <begin position="150"/>
        <end position="160"/>
    </location>
</feature>
<proteinExistence type="predicted"/>
<evidence type="ECO:0000256" key="2">
    <source>
        <dbReference type="SAM" id="Phobius"/>
    </source>
</evidence>
<keyword evidence="2" id="KW-1133">Transmembrane helix</keyword>
<keyword evidence="2" id="KW-0472">Membrane</keyword>
<evidence type="ECO:0008006" key="6">
    <source>
        <dbReference type="Google" id="ProtNLM"/>
    </source>
</evidence>
<organism evidence="4 5">
    <name type="scientific">Bugula neritina</name>
    <name type="common">Brown bryozoan</name>
    <name type="synonym">Sertularia neritina</name>
    <dbReference type="NCBI Taxonomy" id="10212"/>
    <lineage>
        <taxon>Eukaryota</taxon>
        <taxon>Metazoa</taxon>
        <taxon>Spiralia</taxon>
        <taxon>Lophotrochozoa</taxon>
        <taxon>Bryozoa</taxon>
        <taxon>Gymnolaemata</taxon>
        <taxon>Cheilostomatida</taxon>
        <taxon>Flustrina</taxon>
        <taxon>Buguloidea</taxon>
        <taxon>Bugulidae</taxon>
        <taxon>Bugula</taxon>
    </lineage>
</organism>
<feature type="transmembrane region" description="Helical" evidence="2">
    <location>
        <begin position="192"/>
        <end position="217"/>
    </location>
</feature>
<keyword evidence="3" id="KW-0732">Signal</keyword>
<gene>
    <name evidence="4" type="ORF">EB796_016077</name>
</gene>
<evidence type="ECO:0000313" key="5">
    <source>
        <dbReference type="Proteomes" id="UP000593567"/>
    </source>
</evidence>
<feature type="signal peptide" evidence="3">
    <location>
        <begin position="1"/>
        <end position="25"/>
    </location>
</feature>
<dbReference type="Proteomes" id="UP000593567">
    <property type="component" value="Unassembled WGS sequence"/>
</dbReference>
<feature type="region of interest" description="Disordered" evidence="1">
    <location>
        <begin position="234"/>
        <end position="255"/>
    </location>
</feature>
<name>A0A7J7JGY6_BUGNE</name>
<feature type="region of interest" description="Disordered" evidence="1">
    <location>
        <begin position="150"/>
        <end position="169"/>
    </location>
</feature>
<evidence type="ECO:0000256" key="3">
    <source>
        <dbReference type="SAM" id="SignalP"/>
    </source>
</evidence>
<protein>
    <recommendedName>
        <fullName evidence="6">C-type lectin domain-containing protein</fullName>
    </recommendedName>
</protein>
<comment type="caution">
    <text evidence="4">The sequence shown here is derived from an EMBL/GenBank/DDBJ whole genome shotgun (WGS) entry which is preliminary data.</text>
</comment>
<keyword evidence="2" id="KW-0812">Transmembrane</keyword>
<dbReference type="EMBL" id="VXIV02002440">
    <property type="protein sequence ID" value="KAF6025599.1"/>
    <property type="molecule type" value="Genomic_DNA"/>
</dbReference>
<dbReference type="AlphaFoldDB" id="A0A7J7JGY6"/>
<evidence type="ECO:0000313" key="4">
    <source>
        <dbReference type="EMBL" id="KAF6025599.1"/>
    </source>
</evidence>
<feature type="region of interest" description="Disordered" evidence="1">
    <location>
        <begin position="385"/>
        <end position="419"/>
    </location>
</feature>
<accession>A0A7J7JGY6</accession>
<evidence type="ECO:0000256" key="1">
    <source>
        <dbReference type="SAM" id="MobiDB-lite"/>
    </source>
</evidence>
<reference evidence="4" key="1">
    <citation type="submission" date="2020-06" db="EMBL/GenBank/DDBJ databases">
        <title>Draft genome of Bugula neritina, a colonial animal packing powerful symbionts and potential medicines.</title>
        <authorList>
            <person name="Rayko M."/>
        </authorList>
    </citation>
    <scope>NUCLEOTIDE SEQUENCE [LARGE SCALE GENOMIC DNA]</scope>
    <source>
        <strain evidence="4">Kwan_BN1</strain>
    </source>
</reference>
<feature type="chain" id="PRO_5029491673" description="C-type lectin domain-containing protein" evidence="3">
    <location>
        <begin position="26"/>
        <end position="419"/>
    </location>
</feature>
<feature type="compositionally biased region" description="Basic and acidic residues" evidence="1">
    <location>
        <begin position="400"/>
        <end position="413"/>
    </location>
</feature>
<keyword evidence="5" id="KW-1185">Reference proteome</keyword>
<sequence length="419" mass="46220">MMPRCFGSVLILTGLFSFLFSSVTGTTELHRIHDSTTWYYLYYSQIRYSWQNANTQCTKYGRTLVAIPLSGTVESLIVEWDLIADVWIGNGSGGCMSLKEECTKVSNSPFGGRQCVETKLQPQSTDCSLSKLYVICTEVRSLLKVTYQTGEAPPNSTSNARGGEKKAKVTPNRHKAGIAGFMIGLSGAKVDLLGLIIGVVIGTFLIIALILVLCCACQGQTKKESRRYDLVEQDSNNSLTGGGKNMSNASTNTLETPCKTVITEESSIGMSDEQSLSTKQSDLDPHSNLYLPPPTLYDCPQNTYKIYPNTNQHQNRPNPLYEMSRSQMTESVISEELPLPPPPPPHRTTPLQYRGGEQENVFRGFNPTFKTFLDKTIAIKSPQLARSNNGQPLRHAHSSLRYEGEGEIPERKGLITSAL</sequence>